<evidence type="ECO:0000259" key="4">
    <source>
        <dbReference type="SMART" id="SM00479"/>
    </source>
</evidence>
<dbReference type="InterPro" id="IPR013520">
    <property type="entry name" value="Ribonucl_H"/>
</dbReference>
<dbReference type="InterPro" id="IPR036397">
    <property type="entry name" value="RNaseH_sf"/>
</dbReference>
<keyword evidence="3 5" id="KW-0269">Exonuclease</keyword>
<dbReference type="InterPro" id="IPR051274">
    <property type="entry name" value="3-5_Exoribonuclease"/>
</dbReference>
<dbReference type="GO" id="GO:0003676">
    <property type="term" value="F:nucleic acid binding"/>
    <property type="evidence" value="ECO:0007669"/>
    <property type="project" value="InterPro"/>
</dbReference>
<organism evidence="5 6">
    <name type="scientific">Candidatus Brevifilum fermentans</name>
    <dbReference type="NCBI Taxonomy" id="1986204"/>
    <lineage>
        <taxon>Bacteria</taxon>
        <taxon>Bacillati</taxon>
        <taxon>Chloroflexota</taxon>
        <taxon>Anaerolineae</taxon>
        <taxon>Anaerolineales</taxon>
        <taxon>Anaerolineaceae</taxon>
        <taxon>Candidatus Brevifilum</taxon>
    </lineage>
</organism>
<evidence type="ECO:0000313" key="5">
    <source>
        <dbReference type="EMBL" id="SMX54690.1"/>
    </source>
</evidence>
<feature type="domain" description="Exonuclease" evidence="4">
    <location>
        <begin position="7"/>
        <end position="184"/>
    </location>
</feature>
<keyword evidence="1" id="KW-0540">Nuclease</keyword>
<dbReference type="AlphaFoldDB" id="A0A1Y6K9I4"/>
<evidence type="ECO:0000313" key="6">
    <source>
        <dbReference type="Proteomes" id="UP000195514"/>
    </source>
</evidence>
<dbReference type="GO" id="GO:0000175">
    <property type="term" value="F:3'-5'-RNA exonuclease activity"/>
    <property type="evidence" value="ECO:0007669"/>
    <property type="project" value="InterPro"/>
</dbReference>
<keyword evidence="6" id="KW-1185">Reference proteome</keyword>
<keyword evidence="2" id="KW-0378">Hydrolase</keyword>
<dbReference type="CDD" id="cd06133">
    <property type="entry name" value="ERI-1_3'hExo_like"/>
    <property type="match status" value="1"/>
</dbReference>
<proteinExistence type="predicted"/>
<evidence type="ECO:0000256" key="2">
    <source>
        <dbReference type="ARBA" id="ARBA00022801"/>
    </source>
</evidence>
<gene>
    <name evidence="5" type="ORF">CFX1CAM_1625</name>
</gene>
<accession>A0A1Y6K9I4</accession>
<evidence type="ECO:0000256" key="3">
    <source>
        <dbReference type="ARBA" id="ARBA00022839"/>
    </source>
</evidence>
<protein>
    <submittedName>
        <fullName evidence="5">Exonuclease RNase T and DNA polymerase III</fullName>
    </submittedName>
</protein>
<dbReference type="SMART" id="SM00479">
    <property type="entry name" value="EXOIII"/>
    <property type="match status" value="1"/>
</dbReference>
<dbReference type="Pfam" id="PF00929">
    <property type="entry name" value="RNase_T"/>
    <property type="match status" value="1"/>
</dbReference>
<dbReference type="SUPFAM" id="SSF53098">
    <property type="entry name" value="Ribonuclease H-like"/>
    <property type="match status" value="1"/>
</dbReference>
<dbReference type="OrthoDB" id="159416at2"/>
<dbReference type="Proteomes" id="UP000195514">
    <property type="component" value="Chromosome I"/>
</dbReference>
<name>A0A1Y6K9I4_9CHLR</name>
<sequence length="184" mass="20595">MAIALDQILVIDVEATCWEGDPPAGQSSEIIEIGLCMLDVSSGERSVRRAIMVKPQRSTLSEYCIRLTTITPEMLADGLSFAEACAVLDEEYRAHQRTWASFGDYDRLQFIKQCEAWDIPYPFGRSHINIKNLLALQLGLKREVGLQRGCSLLGLTFEGSLHRGVDDAWNVAAVLERVLLGRRR</sequence>
<dbReference type="KEGG" id="abat:CFX1CAM_1625"/>
<dbReference type="Gene3D" id="3.30.420.10">
    <property type="entry name" value="Ribonuclease H-like superfamily/Ribonuclease H"/>
    <property type="match status" value="1"/>
</dbReference>
<dbReference type="InterPro" id="IPR012337">
    <property type="entry name" value="RNaseH-like_sf"/>
</dbReference>
<dbReference type="RefSeq" id="WP_087862517.1">
    <property type="nucleotide sequence ID" value="NZ_LT859958.1"/>
</dbReference>
<dbReference type="PANTHER" id="PTHR23044:SF61">
    <property type="entry name" value="3'-5' EXORIBONUCLEASE 1-RELATED"/>
    <property type="match status" value="1"/>
</dbReference>
<dbReference type="InterPro" id="IPR047201">
    <property type="entry name" value="ERI-1_3'hExo-like"/>
</dbReference>
<reference evidence="6" key="1">
    <citation type="submission" date="2017-05" db="EMBL/GenBank/DDBJ databases">
        <authorList>
            <person name="Kirkegaard R."/>
            <person name="Mcilroy J S."/>
        </authorList>
    </citation>
    <scope>NUCLEOTIDE SEQUENCE [LARGE SCALE GENOMIC DNA]</scope>
</reference>
<dbReference type="PANTHER" id="PTHR23044">
    <property type="entry name" value="3'-5' EXONUCLEASE ERI1-RELATED"/>
    <property type="match status" value="1"/>
</dbReference>
<evidence type="ECO:0000256" key="1">
    <source>
        <dbReference type="ARBA" id="ARBA00022722"/>
    </source>
</evidence>
<dbReference type="EMBL" id="LT859958">
    <property type="protein sequence ID" value="SMX54690.1"/>
    <property type="molecule type" value="Genomic_DNA"/>
</dbReference>